<dbReference type="Gene3D" id="1.20.1260.10">
    <property type="match status" value="1"/>
</dbReference>
<dbReference type="PROSITE" id="PS50905">
    <property type="entry name" value="FERRITIN_LIKE"/>
    <property type="match status" value="1"/>
</dbReference>
<dbReference type="InterPro" id="IPR009040">
    <property type="entry name" value="Ferritin-like_diiron"/>
</dbReference>
<protein>
    <recommendedName>
        <fullName evidence="1">Ferritin-like diiron domain-containing protein</fullName>
    </recommendedName>
</protein>
<organism evidence="2 3">
    <name type="scientific">Picrophilus torridus (strain ATCC 700027 / DSM 9790 / JCM 10055 / NBRC 100828 / KAW 2/3)</name>
    <dbReference type="NCBI Taxonomy" id="1122961"/>
    <lineage>
        <taxon>Archaea</taxon>
        <taxon>Methanobacteriati</taxon>
        <taxon>Thermoplasmatota</taxon>
        <taxon>Thermoplasmata</taxon>
        <taxon>Thermoplasmatales</taxon>
        <taxon>Picrophilaceae</taxon>
        <taxon>Picrophilus</taxon>
    </lineage>
</organism>
<evidence type="ECO:0000313" key="2">
    <source>
        <dbReference type="EMBL" id="SMD30140.1"/>
    </source>
</evidence>
<accession>A0A8G2FVA2</accession>
<dbReference type="EMBL" id="FWYE01000001">
    <property type="protein sequence ID" value="SMD30140.1"/>
    <property type="molecule type" value="Genomic_DNA"/>
</dbReference>
<proteinExistence type="predicted"/>
<sequence length="105" mass="11849">MQTLGVKTEEGLRELLTANAEDHMRLMLSAEFMERLGRPEEARELRDKAMVELGHAKAIFSTLVKYQGLDALINEMAKEETEQHVSEYSNVAMNAKSEGHDDIEA</sequence>
<dbReference type="Proteomes" id="UP000192315">
    <property type="component" value="Unassembled WGS sequence"/>
</dbReference>
<dbReference type="InterPro" id="IPR012347">
    <property type="entry name" value="Ferritin-like"/>
</dbReference>
<evidence type="ECO:0000313" key="3">
    <source>
        <dbReference type="Proteomes" id="UP000192315"/>
    </source>
</evidence>
<name>A0A8G2FVA2_PICTO</name>
<keyword evidence="3" id="KW-1185">Reference proteome</keyword>
<gene>
    <name evidence="2" type="ORF">SAMN02745355_0001</name>
</gene>
<dbReference type="InterPro" id="IPR009078">
    <property type="entry name" value="Ferritin-like_SF"/>
</dbReference>
<reference evidence="2 3" key="1">
    <citation type="submission" date="2017-04" db="EMBL/GenBank/DDBJ databases">
        <authorList>
            <person name="Varghese N."/>
            <person name="Submissions S."/>
        </authorList>
    </citation>
    <scope>NUCLEOTIDE SEQUENCE [LARGE SCALE GENOMIC DNA]</scope>
    <source>
        <strain evidence="2 3">DSM 9789</strain>
    </source>
</reference>
<evidence type="ECO:0000259" key="1">
    <source>
        <dbReference type="PROSITE" id="PS50905"/>
    </source>
</evidence>
<feature type="domain" description="Ferritin-like diiron" evidence="1">
    <location>
        <begin position="2"/>
        <end position="105"/>
    </location>
</feature>
<comment type="caution">
    <text evidence="2">The sequence shown here is derived from an EMBL/GenBank/DDBJ whole genome shotgun (WGS) entry which is preliminary data.</text>
</comment>
<dbReference type="AlphaFoldDB" id="A0A8G2FVA2"/>
<dbReference type="SUPFAM" id="SSF47240">
    <property type="entry name" value="Ferritin-like"/>
    <property type="match status" value="1"/>
</dbReference>
<feature type="non-terminal residue" evidence="2">
    <location>
        <position position="105"/>
    </location>
</feature>